<evidence type="ECO:0000313" key="2">
    <source>
        <dbReference type="EMBL" id="KAJ7710693.1"/>
    </source>
</evidence>
<feature type="region of interest" description="Disordered" evidence="1">
    <location>
        <begin position="127"/>
        <end position="148"/>
    </location>
</feature>
<proteinExistence type="predicted"/>
<keyword evidence="3" id="KW-1185">Reference proteome</keyword>
<feature type="compositionally biased region" description="Polar residues" evidence="1">
    <location>
        <begin position="128"/>
        <end position="145"/>
    </location>
</feature>
<organism evidence="2 3">
    <name type="scientific">Mycena rosella</name>
    <name type="common">Pink bonnet</name>
    <name type="synonym">Agaricus rosellus</name>
    <dbReference type="NCBI Taxonomy" id="1033263"/>
    <lineage>
        <taxon>Eukaryota</taxon>
        <taxon>Fungi</taxon>
        <taxon>Dikarya</taxon>
        <taxon>Basidiomycota</taxon>
        <taxon>Agaricomycotina</taxon>
        <taxon>Agaricomycetes</taxon>
        <taxon>Agaricomycetidae</taxon>
        <taxon>Agaricales</taxon>
        <taxon>Marasmiineae</taxon>
        <taxon>Mycenaceae</taxon>
        <taxon>Mycena</taxon>
    </lineage>
</organism>
<name>A0AAD7H3L0_MYCRO</name>
<dbReference type="AlphaFoldDB" id="A0AAD7H3L0"/>
<reference evidence="2" key="1">
    <citation type="submission" date="2023-03" db="EMBL/GenBank/DDBJ databases">
        <title>Massive genome expansion in bonnet fungi (Mycena s.s.) driven by repeated elements and novel gene families across ecological guilds.</title>
        <authorList>
            <consortium name="Lawrence Berkeley National Laboratory"/>
            <person name="Harder C.B."/>
            <person name="Miyauchi S."/>
            <person name="Viragh M."/>
            <person name="Kuo A."/>
            <person name="Thoen E."/>
            <person name="Andreopoulos B."/>
            <person name="Lu D."/>
            <person name="Skrede I."/>
            <person name="Drula E."/>
            <person name="Henrissat B."/>
            <person name="Morin E."/>
            <person name="Kohler A."/>
            <person name="Barry K."/>
            <person name="LaButti K."/>
            <person name="Morin E."/>
            <person name="Salamov A."/>
            <person name="Lipzen A."/>
            <person name="Mereny Z."/>
            <person name="Hegedus B."/>
            <person name="Baldrian P."/>
            <person name="Stursova M."/>
            <person name="Weitz H."/>
            <person name="Taylor A."/>
            <person name="Grigoriev I.V."/>
            <person name="Nagy L.G."/>
            <person name="Martin F."/>
            <person name="Kauserud H."/>
        </authorList>
    </citation>
    <scope>NUCLEOTIDE SEQUENCE</scope>
    <source>
        <strain evidence="2">CBHHK067</strain>
    </source>
</reference>
<dbReference type="EMBL" id="JARKIE010000001">
    <property type="protein sequence ID" value="KAJ7710693.1"/>
    <property type="molecule type" value="Genomic_DNA"/>
</dbReference>
<gene>
    <name evidence="2" type="ORF">B0H17DRAFT_1123812</name>
</gene>
<evidence type="ECO:0000256" key="1">
    <source>
        <dbReference type="SAM" id="MobiDB-lite"/>
    </source>
</evidence>
<protein>
    <submittedName>
        <fullName evidence="2">Uncharacterized protein</fullName>
    </submittedName>
</protein>
<dbReference type="Proteomes" id="UP001221757">
    <property type="component" value="Unassembled WGS sequence"/>
</dbReference>
<evidence type="ECO:0000313" key="3">
    <source>
        <dbReference type="Proteomes" id="UP001221757"/>
    </source>
</evidence>
<comment type="caution">
    <text evidence="2">The sequence shown here is derived from an EMBL/GenBank/DDBJ whole genome shotgun (WGS) entry which is preliminary data.</text>
</comment>
<accession>A0AAD7H3L0</accession>
<sequence>MPEGGILKLYQREIQWEERQVPASVDRDDDEAFIGRFVTHSACCARINGTRQTFSTHLASPVDEHFEPLPRFGPPPPPPKKKMNVKPRSPFFCKACDEDEYPHEDEQAEDISDGSCCLSDEEPLEAVNKSNNPADKNVSLSSTDSDAPPMAPNMAVADYINSLNIEGCLSIQARGKELLVAIVRKKTGINFLIRDNFGLEGHCFWIPTDWYRTITSQLPVTRGQKSYTFRIPDEYIDSPVNGQVISIRAVFIRPEWTLLFVDHNMLITFHLMLDLQPGSSIWNSLWSKTHGPVYNLEPEETMEALDAWRSDGTQTVFNGFGAQETTDLLLAALIHPQMPTTYVCRDDHVWGCFRQAVIDYDKHRMDLLLPSRLPYVSSPRPFRMNADGDRRYLACISTYRRSHVLLPAAALFAAHKNSLFLPGAYIQPDGKALASAFWWTVWSAQKVAQIGGIPAGARPVLHAGSSHRKRPRAADIAKTAAPKKHRVEVVEKENTKPAGGIVPWSGRRLN</sequence>